<dbReference type="AlphaFoldDB" id="A0A0D0DGA7"/>
<evidence type="ECO:0000313" key="2">
    <source>
        <dbReference type="EMBL" id="KIK76915.1"/>
    </source>
</evidence>
<dbReference type="InParanoid" id="A0A0D0DGA7"/>
<protein>
    <submittedName>
        <fullName evidence="2">Uncharacterized protein</fullName>
    </submittedName>
</protein>
<organism evidence="2 3">
    <name type="scientific">Paxillus rubicundulus Ve08.2h10</name>
    <dbReference type="NCBI Taxonomy" id="930991"/>
    <lineage>
        <taxon>Eukaryota</taxon>
        <taxon>Fungi</taxon>
        <taxon>Dikarya</taxon>
        <taxon>Basidiomycota</taxon>
        <taxon>Agaricomycotina</taxon>
        <taxon>Agaricomycetes</taxon>
        <taxon>Agaricomycetidae</taxon>
        <taxon>Boletales</taxon>
        <taxon>Paxilineae</taxon>
        <taxon>Paxillaceae</taxon>
        <taxon>Paxillus</taxon>
    </lineage>
</organism>
<sequence>APQFWRLLCVLLDARNRQNVLDEDKDQNMEPGESYEEDTYWEDLGEGKLEGATVGGGPRKDSTKSSKNVVLLGILMQSTNRKSNDLQSLTGLLFQSMHTPQSVIETLAQMGISV</sequence>
<accession>A0A0D0DGA7</accession>
<dbReference type="OrthoDB" id="2636032at2759"/>
<dbReference type="EMBL" id="KN827233">
    <property type="protein sequence ID" value="KIK76915.1"/>
    <property type="molecule type" value="Genomic_DNA"/>
</dbReference>
<dbReference type="Proteomes" id="UP000054538">
    <property type="component" value="Unassembled WGS sequence"/>
</dbReference>
<evidence type="ECO:0000256" key="1">
    <source>
        <dbReference type="SAM" id="MobiDB-lite"/>
    </source>
</evidence>
<feature type="non-terminal residue" evidence="2">
    <location>
        <position position="114"/>
    </location>
</feature>
<reference evidence="2 3" key="1">
    <citation type="submission" date="2014-04" db="EMBL/GenBank/DDBJ databases">
        <authorList>
            <consortium name="DOE Joint Genome Institute"/>
            <person name="Kuo A."/>
            <person name="Kohler A."/>
            <person name="Jargeat P."/>
            <person name="Nagy L.G."/>
            <person name="Floudas D."/>
            <person name="Copeland A."/>
            <person name="Barry K.W."/>
            <person name="Cichocki N."/>
            <person name="Veneault-Fourrey C."/>
            <person name="LaButti K."/>
            <person name="Lindquist E.A."/>
            <person name="Lipzen A."/>
            <person name="Lundell T."/>
            <person name="Morin E."/>
            <person name="Murat C."/>
            <person name="Sun H."/>
            <person name="Tunlid A."/>
            <person name="Henrissat B."/>
            <person name="Grigoriev I.V."/>
            <person name="Hibbett D.S."/>
            <person name="Martin F."/>
            <person name="Nordberg H.P."/>
            <person name="Cantor M.N."/>
            <person name="Hua S.X."/>
        </authorList>
    </citation>
    <scope>NUCLEOTIDE SEQUENCE [LARGE SCALE GENOMIC DNA]</scope>
    <source>
        <strain evidence="2 3">Ve08.2h10</strain>
    </source>
</reference>
<dbReference type="STRING" id="930991.A0A0D0DGA7"/>
<gene>
    <name evidence="2" type="ORF">PAXRUDRAFT_116600</name>
</gene>
<proteinExistence type="predicted"/>
<feature type="region of interest" description="Disordered" evidence="1">
    <location>
        <begin position="22"/>
        <end position="64"/>
    </location>
</feature>
<feature type="non-terminal residue" evidence="2">
    <location>
        <position position="1"/>
    </location>
</feature>
<evidence type="ECO:0000313" key="3">
    <source>
        <dbReference type="Proteomes" id="UP000054538"/>
    </source>
</evidence>
<feature type="compositionally biased region" description="Acidic residues" evidence="1">
    <location>
        <begin position="33"/>
        <end position="44"/>
    </location>
</feature>
<keyword evidence="3" id="KW-1185">Reference proteome</keyword>
<name>A0A0D0DGA7_9AGAM</name>
<dbReference type="HOGENOM" id="CLU_2126985_0_0_1"/>
<reference evidence="3" key="2">
    <citation type="submission" date="2015-01" db="EMBL/GenBank/DDBJ databases">
        <title>Evolutionary Origins and Diversification of the Mycorrhizal Mutualists.</title>
        <authorList>
            <consortium name="DOE Joint Genome Institute"/>
            <consortium name="Mycorrhizal Genomics Consortium"/>
            <person name="Kohler A."/>
            <person name="Kuo A."/>
            <person name="Nagy L.G."/>
            <person name="Floudas D."/>
            <person name="Copeland A."/>
            <person name="Barry K.W."/>
            <person name="Cichocki N."/>
            <person name="Veneault-Fourrey C."/>
            <person name="LaButti K."/>
            <person name="Lindquist E.A."/>
            <person name="Lipzen A."/>
            <person name="Lundell T."/>
            <person name="Morin E."/>
            <person name="Murat C."/>
            <person name="Riley R."/>
            <person name="Ohm R."/>
            <person name="Sun H."/>
            <person name="Tunlid A."/>
            <person name="Henrissat B."/>
            <person name="Grigoriev I.V."/>
            <person name="Hibbett D.S."/>
            <person name="Martin F."/>
        </authorList>
    </citation>
    <scope>NUCLEOTIDE SEQUENCE [LARGE SCALE GENOMIC DNA]</scope>
    <source>
        <strain evidence="3">Ve08.2h10</strain>
    </source>
</reference>